<gene>
    <name evidence="3" type="ORF">METZ01_LOCUS321938</name>
</gene>
<organism evidence="3">
    <name type="scientific">marine metagenome</name>
    <dbReference type="NCBI Taxonomy" id="408172"/>
    <lineage>
        <taxon>unclassified sequences</taxon>
        <taxon>metagenomes</taxon>
        <taxon>ecological metagenomes</taxon>
    </lineage>
</organism>
<dbReference type="Pfam" id="PF00534">
    <property type="entry name" value="Glycos_transf_1"/>
    <property type="match status" value="1"/>
</dbReference>
<accession>A0A382P6R7</accession>
<dbReference type="GO" id="GO:0009103">
    <property type="term" value="P:lipopolysaccharide biosynthetic process"/>
    <property type="evidence" value="ECO:0007669"/>
    <property type="project" value="TreeGrafter"/>
</dbReference>
<dbReference type="GO" id="GO:0016757">
    <property type="term" value="F:glycosyltransferase activity"/>
    <property type="evidence" value="ECO:0007669"/>
    <property type="project" value="InterPro"/>
</dbReference>
<feature type="domain" description="Glycosyl transferase family 1" evidence="2">
    <location>
        <begin position="70"/>
        <end position="225"/>
    </location>
</feature>
<dbReference type="PANTHER" id="PTHR46401:SF2">
    <property type="entry name" value="GLYCOSYLTRANSFERASE WBBK-RELATED"/>
    <property type="match status" value="1"/>
</dbReference>
<dbReference type="EMBL" id="UINC01105272">
    <property type="protein sequence ID" value="SVC69084.1"/>
    <property type="molecule type" value="Genomic_DNA"/>
</dbReference>
<sequence length="251" mass="28073">RWWLKPINAFLSHIADRVVALTALEAESVHRAYRTGKDKLGVIGWGASIDERYGQAADKDNPQLRDEPESRPLTILCVGRVGSHKGQRWLLDTYLQARIHFKRSVRLVLVGRDEGGVNEIETVIAQYHLEGEVTVIGEVTDNELAEWYAEADLFTLFSRYEAFGLVYLEAMAHGTPVLTHDVGANREVLLQGAMVVPRFDRDNAAGELARLVNDDAARRELGHQALQYALAEFTWPAVAEKYLEVYSGTAA</sequence>
<dbReference type="SUPFAM" id="SSF53756">
    <property type="entry name" value="UDP-Glycosyltransferase/glycogen phosphorylase"/>
    <property type="match status" value="1"/>
</dbReference>
<dbReference type="Gene3D" id="3.40.50.2000">
    <property type="entry name" value="Glycogen Phosphorylase B"/>
    <property type="match status" value="2"/>
</dbReference>
<feature type="non-terminal residue" evidence="3">
    <location>
        <position position="1"/>
    </location>
</feature>
<reference evidence="3" key="1">
    <citation type="submission" date="2018-05" db="EMBL/GenBank/DDBJ databases">
        <authorList>
            <person name="Lanie J.A."/>
            <person name="Ng W.-L."/>
            <person name="Kazmierczak K.M."/>
            <person name="Andrzejewski T.M."/>
            <person name="Davidsen T.M."/>
            <person name="Wayne K.J."/>
            <person name="Tettelin H."/>
            <person name="Glass J.I."/>
            <person name="Rusch D."/>
            <person name="Podicherti R."/>
            <person name="Tsui H.-C.T."/>
            <person name="Winkler M.E."/>
        </authorList>
    </citation>
    <scope>NUCLEOTIDE SEQUENCE</scope>
</reference>
<dbReference type="InterPro" id="IPR001296">
    <property type="entry name" value="Glyco_trans_1"/>
</dbReference>
<evidence type="ECO:0000256" key="1">
    <source>
        <dbReference type="ARBA" id="ARBA00022679"/>
    </source>
</evidence>
<evidence type="ECO:0000259" key="2">
    <source>
        <dbReference type="Pfam" id="PF00534"/>
    </source>
</evidence>
<proteinExistence type="predicted"/>
<evidence type="ECO:0000313" key="3">
    <source>
        <dbReference type="EMBL" id="SVC69084.1"/>
    </source>
</evidence>
<dbReference type="CDD" id="cd03801">
    <property type="entry name" value="GT4_PimA-like"/>
    <property type="match status" value="1"/>
</dbReference>
<keyword evidence="1" id="KW-0808">Transferase</keyword>
<protein>
    <recommendedName>
        <fullName evidence="2">Glycosyl transferase family 1 domain-containing protein</fullName>
    </recommendedName>
</protein>
<name>A0A382P6R7_9ZZZZ</name>
<dbReference type="AlphaFoldDB" id="A0A382P6R7"/>
<dbReference type="PANTHER" id="PTHR46401">
    <property type="entry name" value="GLYCOSYLTRANSFERASE WBBK-RELATED"/>
    <property type="match status" value="1"/>
</dbReference>